<feature type="chain" id="PRO_5038993885" evidence="6">
    <location>
        <begin position="20"/>
        <end position="216"/>
    </location>
</feature>
<dbReference type="Pfam" id="PF07719">
    <property type="entry name" value="TPR_2"/>
    <property type="match status" value="1"/>
</dbReference>
<evidence type="ECO:0000256" key="1">
    <source>
        <dbReference type="ARBA" id="ARBA00022737"/>
    </source>
</evidence>
<keyword evidence="1" id="KW-0677">Repeat</keyword>
<dbReference type="PROSITE" id="PS51257">
    <property type="entry name" value="PROKAR_LIPOPROTEIN"/>
    <property type="match status" value="1"/>
</dbReference>
<dbReference type="AlphaFoldDB" id="A0A9D1SR49"/>
<protein>
    <submittedName>
        <fullName evidence="7">Tetratricopeptide repeat protein</fullName>
    </submittedName>
</protein>
<accession>A0A9D1SR49</accession>
<feature type="repeat" description="TPR" evidence="3">
    <location>
        <begin position="60"/>
        <end position="93"/>
    </location>
</feature>
<dbReference type="Gene3D" id="1.25.40.10">
    <property type="entry name" value="Tetratricopeptide repeat domain"/>
    <property type="match status" value="1"/>
</dbReference>
<dbReference type="SUPFAM" id="SSF48452">
    <property type="entry name" value="TPR-like"/>
    <property type="match status" value="1"/>
</dbReference>
<evidence type="ECO:0000256" key="6">
    <source>
        <dbReference type="SAM" id="SignalP"/>
    </source>
</evidence>
<feature type="compositionally biased region" description="Polar residues" evidence="5">
    <location>
        <begin position="204"/>
        <end position="216"/>
    </location>
</feature>
<keyword evidence="6" id="KW-0732">Signal</keyword>
<evidence type="ECO:0000256" key="3">
    <source>
        <dbReference type="PROSITE-ProRule" id="PRU00339"/>
    </source>
</evidence>
<evidence type="ECO:0000256" key="2">
    <source>
        <dbReference type="ARBA" id="ARBA00022803"/>
    </source>
</evidence>
<evidence type="ECO:0000256" key="5">
    <source>
        <dbReference type="SAM" id="MobiDB-lite"/>
    </source>
</evidence>
<proteinExistence type="predicted"/>
<feature type="coiled-coil region" evidence="4">
    <location>
        <begin position="117"/>
        <end position="148"/>
    </location>
</feature>
<feature type="region of interest" description="Disordered" evidence="5">
    <location>
        <begin position="194"/>
        <end position="216"/>
    </location>
</feature>
<dbReference type="Proteomes" id="UP000886748">
    <property type="component" value="Unassembled WGS sequence"/>
</dbReference>
<dbReference type="InterPro" id="IPR013105">
    <property type="entry name" value="TPR_2"/>
</dbReference>
<dbReference type="PROSITE" id="PS50005">
    <property type="entry name" value="TPR"/>
    <property type="match status" value="1"/>
</dbReference>
<sequence>MKKVVLLITILFVSVISTACINNLAVQELNNKAKEYMANGETEKAICRLRSSIDLDTSIFETHYNLGVALIEVKEYAEAQASLENAIKLKPDFADSYYSLAMAMENQADDIINGRTNEDKTLNAEQTEETAQQADAKAKKELTEAEKNKVVELLNGAVDNYNKYIVKKPDAEDKDKVEEQIRFVNEQIGQYNSLRSNAMPDVENASTSTNLEGSEN</sequence>
<evidence type="ECO:0000313" key="7">
    <source>
        <dbReference type="EMBL" id="HIU91736.1"/>
    </source>
</evidence>
<keyword evidence="2 3" id="KW-0802">TPR repeat</keyword>
<dbReference type="InterPro" id="IPR011990">
    <property type="entry name" value="TPR-like_helical_dom_sf"/>
</dbReference>
<dbReference type="SMART" id="SM00028">
    <property type="entry name" value="TPR"/>
    <property type="match status" value="2"/>
</dbReference>
<gene>
    <name evidence="7" type="ORF">IAD26_01230</name>
</gene>
<evidence type="ECO:0000256" key="4">
    <source>
        <dbReference type="SAM" id="Coils"/>
    </source>
</evidence>
<reference evidence="7" key="1">
    <citation type="submission" date="2020-10" db="EMBL/GenBank/DDBJ databases">
        <authorList>
            <person name="Gilroy R."/>
        </authorList>
    </citation>
    <scope>NUCLEOTIDE SEQUENCE</scope>
    <source>
        <strain evidence="7">CHK154-7741</strain>
    </source>
</reference>
<evidence type="ECO:0000313" key="8">
    <source>
        <dbReference type="Proteomes" id="UP000886748"/>
    </source>
</evidence>
<name>A0A9D1SR49_9CLOT</name>
<organism evidence="7 8">
    <name type="scientific">Candidatus Limenecus avicola</name>
    <dbReference type="NCBI Taxonomy" id="2840847"/>
    <lineage>
        <taxon>Bacteria</taxon>
        <taxon>Bacillati</taxon>
        <taxon>Bacillota</taxon>
        <taxon>Clostridia</taxon>
        <taxon>Eubacteriales</taxon>
        <taxon>Clostridiaceae</taxon>
        <taxon>Clostridiaceae incertae sedis</taxon>
        <taxon>Candidatus Limenecus</taxon>
    </lineage>
</organism>
<feature type="signal peptide" evidence="6">
    <location>
        <begin position="1"/>
        <end position="19"/>
    </location>
</feature>
<comment type="caution">
    <text evidence="7">The sequence shown here is derived from an EMBL/GenBank/DDBJ whole genome shotgun (WGS) entry which is preliminary data.</text>
</comment>
<dbReference type="InterPro" id="IPR019734">
    <property type="entry name" value="TPR_rpt"/>
</dbReference>
<dbReference type="EMBL" id="DVOD01000011">
    <property type="protein sequence ID" value="HIU91736.1"/>
    <property type="molecule type" value="Genomic_DNA"/>
</dbReference>
<keyword evidence="4" id="KW-0175">Coiled coil</keyword>
<reference evidence="7" key="2">
    <citation type="journal article" date="2021" name="PeerJ">
        <title>Extensive microbial diversity within the chicken gut microbiome revealed by metagenomics and culture.</title>
        <authorList>
            <person name="Gilroy R."/>
            <person name="Ravi A."/>
            <person name="Getino M."/>
            <person name="Pursley I."/>
            <person name="Horton D.L."/>
            <person name="Alikhan N.F."/>
            <person name="Baker D."/>
            <person name="Gharbi K."/>
            <person name="Hall N."/>
            <person name="Watson M."/>
            <person name="Adriaenssens E.M."/>
            <person name="Foster-Nyarko E."/>
            <person name="Jarju S."/>
            <person name="Secka A."/>
            <person name="Antonio M."/>
            <person name="Oren A."/>
            <person name="Chaudhuri R.R."/>
            <person name="La Ragione R."/>
            <person name="Hildebrand F."/>
            <person name="Pallen M.J."/>
        </authorList>
    </citation>
    <scope>NUCLEOTIDE SEQUENCE</scope>
    <source>
        <strain evidence="7">CHK154-7741</strain>
    </source>
</reference>